<evidence type="ECO:0000259" key="1">
    <source>
        <dbReference type="PROSITE" id="PS51186"/>
    </source>
</evidence>
<protein>
    <submittedName>
        <fullName evidence="2">GNAT family N-acetyltransferase</fullName>
    </submittedName>
</protein>
<dbReference type="InterPro" id="IPR016181">
    <property type="entry name" value="Acyl_CoA_acyltransferase"/>
</dbReference>
<keyword evidence="3" id="KW-1185">Reference proteome</keyword>
<dbReference type="Gene3D" id="3.40.630.30">
    <property type="match status" value="1"/>
</dbReference>
<organism evidence="2 3">
    <name type="scientific">Lysobacter arenosi</name>
    <dbReference type="NCBI Taxonomy" id="2795387"/>
    <lineage>
        <taxon>Bacteria</taxon>
        <taxon>Pseudomonadati</taxon>
        <taxon>Pseudomonadota</taxon>
        <taxon>Gammaproteobacteria</taxon>
        <taxon>Lysobacterales</taxon>
        <taxon>Lysobacteraceae</taxon>
        <taxon>Lysobacter</taxon>
    </lineage>
</organism>
<dbReference type="SUPFAM" id="SSF55729">
    <property type="entry name" value="Acyl-CoA N-acyltransferases (Nat)"/>
    <property type="match status" value="1"/>
</dbReference>
<dbReference type="PROSITE" id="PS51186">
    <property type="entry name" value="GNAT"/>
    <property type="match status" value="1"/>
</dbReference>
<evidence type="ECO:0000313" key="2">
    <source>
        <dbReference type="EMBL" id="QSX76171.1"/>
    </source>
</evidence>
<feature type="domain" description="N-acetyltransferase" evidence="1">
    <location>
        <begin position="8"/>
        <end position="166"/>
    </location>
</feature>
<accession>A0ABX7RFG7</accession>
<proteinExistence type="predicted"/>
<dbReference type="CDD" id="cd04301">
    <property type="entry name" value="NAT_SF"/>
    <property type="match status" value="1"/>
</dbReference>
<dbReference type="RefSeq" id="WP_200605618.1">
    <property type="nucleotide sequence ID" value="NZ_CP071517.1"/>
</dbReference>
<dbReference type="Proteomes" id="UP000663400">
    <property type="component" value="Chromosome"/>
</dbReference>
<dbReference type="InterPro" id="IPR000182">
    <property type="entry name" value="GNAT_dom"/>
</dbReference>
<name>A0ABX7RFG7_9GAMM</name>
<dbReference type="InterPro" id="IPR052777">
    <property type="entry name" value="Acetyltransferase_Enz"/>
</dbReference>
<sequence>MDRLGPANPSPTLTQVHGSQLTAIARRLFREYAGAIGTDLEYQGFSAELAALPAPYVPPGGALLIASVGDDVAGCVALRPLEATTGEMKRLYVRPGFQGIGLGRRLVEAVIDAARVAGYRELRLDTLASMESAQALYRRLGFVEIAPYNTTHIPGTRFYSLALGVT</sequence>
<dbReference type="PANTHER" id="PTHR43305">
    <property type="entry name" value="FAMILY N-ACETYLTRANSFERASE, PUTATIVE (AFU_ORTHOLOGUE AFUA_2G01380)-RELATED"/>
    <property type="match status" value="1"/>
</dbReference>
<gene>
    <name evidence="2" type="ORF">HIV01_006670</name>
</gene>
<reference evidence="2 3" key="1">
    <citation type="submission" date="2021-02" db="EMBL/GenBank/DDBJ databases">
        <title>Lysobacter arenosi sp. nov., isolated from soil of gangwondo yeongwol, south Korea.</title>
        <authorList>
            <person name="Kim K.R."/>
            <person name="Kim K.H."/>
            <person name="Jeon C.O."/>
        </authorList>
    </citation>
    <scope>NUCLEOTIDE SEQUENCE [LARGE SCALE GENOMIC DNA]</scope>
    <source>
        <strain evidence="2 3">R7</strain>
    </source>
</reference>
<dbReference type="EMBL" id="CP071517">
    <property type="protein sequence ID" value="QSX76171.1"/>
    <property type="molecule type" value="Genomic_DNA"/>
</dbReference>
<dbReference type="PANTHER" id="PTHR43305:SF1">
    <property type="entry name" value="FAMILY N-ACETYLTRANSFERASE, PUTATIVE (AFU_ORTHOLOGUE AFUA_2G01380)-RELATED"/>
    <property type="match status" value="1"/>
</dbReference>
<evidence type="ECO:0000313" key="3">
    <source>
        <dbReference type="Proteomes" id="UP000663400"/>
    </source>
</evidence>
<dbReference type="Pfam" id="PF00583">
    <property type="entry name" value="Acetyltransf_1"/>
    <property type="match status" value="1"/>
</dbReference>